<dbReference type="SUPFAM" id="SSF46785">
    <property type="entry name" value="Winged helix' DNA-binding domain"/>
    <property type="match status" value="1"/>
</dbReference>
<dbReference type="CDD" id="cd08474">
    <property type="entry name" value="PBP2_CrgA_like_5"/>
    <property type="match status" value="1"/>
</dbReference>
<dbReference type="OrthoDB" id="5525645at2"/>
<sequence length="302" mass="33509">MTHTNEFTGLAEFLAVARHASFRAAGAELGVTPSAVSQAIRSLETRIGLPLFLRTTRSVSLTEAGSRLMSRLAPAAVEINEALGALDALRERPAGNLRLSVPRIAMELIIARILPEFRRLYPDVTVEIDVNDATVDLSTAQFDAGIRIEEFVERDMVAVRLTPDFRWVVVGSPAYFAARGRPRSPKDLMQHECVRYRFPSAHTIYRWQFLRRGGEYSLDAPGGIVVNDHLGMVEFARLGLGLAYTVDCLVKDDIESGALEEVLAPHLPTKAGLFLYFPVRSQTQPKLRAFIDIATAYWGGRR</sequence>
<dbReference type="STRING" id="445709.ABW99_05555"/>
<keyword evidence="3" id="KW-0238">DNA-binding</keyword>
<dbReference type="AlphaFoldDB" id="A0A0G3EL27"/>
<protein>
    <submittedName>
        <fullName evidence="6">Transcriptional regulator</fullName>
    </submittedName>
</protein>
<dbReference type="InterPro" id="IPR036390">
    <property type="entry name" value="WH_DNA-bd_sf"/>
</dbReference>
<dbReference type="EMBL" id="CP011568">
    <property type="protein sequence ID" value="AKJ67768.1"/>
    <property type="molecule type" value="Genomic_DNA"/>
</dbReference>
<feature type="domain" description="HTH lysR-type" evidence="5">
    <location>
        <begin position="13"/>
        <end position="62"/>
    </location>
</feature>
<evidence type="ECO:0000313" key="7">
    <source>
        <dbReference type="Proteomes" id="UP000036700"/>
    </source>
</evidence>
<accession>A0A0G3EL27</accession>
<dbReference type="GO" id="GO:0003677">
    <property type="term" value="F:DNA binding"/>
    <property type="evidence" value="ECO:0007669"/>
    <property type="project" value="UniProtKB-KW"/>
</dbReference>
<dbReference type="SUPFAM" id="SSF53850">
    <property type="entry name" value="Periplasmic binding protein-like II"/>
    <property type="match status" value="1"/>
</dbReference>
<dbReference type="PATRIC" id="fig|445709.3.peg.1197"/>
<dbReference type="Pfam" id="PF00126">
    <property type="entry name" value="HTH_1"/>
    <property type="match status" value="1"/>
</dbReference>
<evidence type="ECO:0000259" key="5">
    <source>
        <dbReference type="PROSITE" id="PS50931"/>
    </source>
</evidence>
<dbReference type="PANTHER" id="PTHR30537">
    <property type="entry name" value="HTH-TYPE TRANSCRIPTIONAL REGULATOR"/>
    <property type="match status" value="1"/>
</dbReference>
<organism evidence="6 7">
    <name type="scientific">Pandoraea thiooxydans</name>
    <dbReference type="NCBI Taxonomy" id="445709"/>
    <lineage>
        <taxon>Bacteria</taxon>
        <taxon>Pseudomonadati</taxon>
        <taxon>Pseudomonadota</taxon>
        <taxon>Betaproteobacteria</taxon>
        <taxon>Burkholderiales</taxon>
        <taxon>Burkholderiaceae</taxon>
        <taxon>Pandoraea</taxon>
    </lineage>
</organism>
<evidence type="ECO:0000256" key="2">
    <source>
        <dbReference type="ARBA" id="ARBA00023015"/>
    </source>
</evidence>
<keyword evidence="2" id="KW-0805">Transcription regulation</keyword>
<comment type="similarity">
    <text evidence="1">Belongs to the LysR transcriptional regulatory family.</text>
</comment>
<dbReference type="PANTHER" id="PTHR30537:SF5">
    <property type="entry name" value="HTH-TYPE TRANSCRIPTIONAL ACTIVATOR TTDR-RELATED"/>
    <property type="match status" value="1"/>
</dbReference>
<evidence type="ECO:0000256" key="3">
    <source>
        <dbReference type="ARBA" id="ARBA00023125"/>
    </source>
</evidence>
<dbReference type="Gene3D" id="1.10.10.10">
    <property type="entry name" value="Winged helix-like DNA-binding domain superfamily/Winged helix DNA-binding domain"/>
    <property type="match status" value="1"/>
</dbReference>
<dbReference type="PROSITE" id="PS50931">
    <property type="entry name" value="HTH_LYSR"/>
    <property type="match status" value="1"/>
</dbReference>
<dbReference type="KEGG" id="ptx:ABW99_05555"/>
<name>A0A0G3EL27_9BURK</name>
<dbReference type="Gene3D" id="3.40.190.290">
    <property type="match status" value="1"/>
</dbReference>
<dbReference type="RefSeq" id="WP_047213498.1">
    <property type="nucleotide sequence ID" value="NZ_CP011568.3"/>
</dbReference>
<dbReference type="InterPro" id="IPR000847">
    <property type="entry name" value="LysR_HTH_N"/>
</dbReference>
<evidence type="ECO:0000256" key="4">
    <source>
        <dbReference type="ARBA" id="ARBA00023163"/>
    </source>
</evidence>
<evidence type="ECO:0000313" key="6">
    <source>
        <dbReference type="EMBL" id="AKJ67768.1"/>
    </source>
</evidence>
<dbReference type="InterPro" id="IPR036388">
    <property type="entry name" value="WH-like_DNA-bd_sf"/>
</dbReference>
<dbReference type="Proteomes" id="UP000036700">
    <property type="component" value="Chromosome"/>
</dbReference>
<reference evidence="7" key="1">
    <citation type="submission" date="2015-06" db="EMBL/GenBank/DDBJ databases">
        <authorList>
            <person name="Lim Y.L."/>
            <person name="Ee R."/>
            <person name="Yong D."/>
            <person name="How K.Y."/>
            <person name="Yin W.F."/>
            <person name="Chan K.G."/>
        </authorList>
    </citation>
    <scope>NUCLEOTIDE SEQUENCE [LARGE SCALE GENOMIC DNA]</scope>
    <source>
        <strain evidence="7">DSM 25325</strain>
    </source>
</reference>
<proteinExistence type="inferred from homology"/>
<dbReference type="GO" id="GO:0003700">
    <property type="term" value="F:DNA-binding transcription factor activity"/>
    <property type="evidence" value="ECO:0007669"/>
    <property type="project" value="InterPro"/>
</dbReference>
<dbReference type="Pfam" id="PF03466">
    <property type="entry name" value="LysR_substrate"/>
    <property type="match status" value="1"/>
</dbReference>
<keyword evidence="7" id="KW-1185">Reference proteome</keyword>
<dbReference type="InterPro" id="IPR058163">
    <property type="entry name" value="LysR-type_TF_proteobact-type"/>
</dbReference>
<evidence type="ECO:0000256" key="1">
    <source>
        <dbReference type="ARBA" id="ARBA00009437"/>
    </source>
</evidence>
<keyword evidence="4" id="KW-0804">Transcription</keyword>
<gene>
    <name evidence="6" type="ORF">ABW99_05555</name>
</gene>
<dbReference type="FunFam" id="1.10.10.10:FF:000001">
    <property type="entry name" value="LysR family transcriptional regulator"/>
    <property type="match status" value="1"/>
</dbReference>
<dbReference type="InterPro" id="IPR005119">
    <property type="entry name" value="LysR_subst-bd"/>
</dbReference>